<gene>
    <name evidence="2" type="ORF">EDD59_105143</name>
</gene>
<comment type="caution">
    <text evidence="2">The sequence shown here is derived from an EMBL/GenBank/DDBJ whole genome shotgun (WGS) entry which is preliminary data.</text>
</comment>
<dbReference type="Gene3D" id="2.20.28.50">
    <property type="entry name" value="degv family protein"/>
    <property type="match status" value="1"/>
</dbReference>
<dbReference type="Gene3D" id="3.40.50.10440">
    <property type="entry name" value="Dihydroxyacetone kinase, domain 1"/>
    <property type="match status" value="1"/>
</dbReference>
<dbReference type="EMBL" id="SLZZ01000005">
    <property type="protein sequence ID" value="TCS80760.1"/>
    <property type="molecule type" value="Genomic_DNA"/>
</dbReference>
<dbReference type="GO" id="GO:0008289">
    <property type="term" value="F:lipid binding"/>
    <property type="evidence" value="ECO:0007669"/>
    <property type="project" value="UniProtKB-KW"/>
</dbReference>
<reference evidence="2 3" key="1">
    <citation type="submission" date="2019-03" db="EMBL/GenBank/DDBJ databases">
        <title>Genomic Encyclopedia of Type Strains, Phase IV (KMG-IV): sequencing the most valuable type-strain genomes for metagenomic binning, comparative biology and taxonomic classification.</title>
        <authorList>
            <person name="Goeker M."/>
        </authorList>
    </citation>
    <scope>NUCLEOTIDE SEQUENCE [LARGE SCALE GENOMIC DNA]</scope>
    <source>
        <strain evidence="2 3">DSM 29489</strain>
    </source>
</reference>
<evidence type="ECO:0000313" key="2">
    <source>
        <dbReference type="EMBL" id="TCS80760.1"/>
    </source>
</evidence>
<keyword evidence="1" id="KW-0446">Lipid-binding</keyword>
<dbReference type="SUPFAM" id="SSF82549">
    <property type="entry name" value="DAK1/DegV-like"/>
    <property type="match status" value="1"/>
</dbReference>
<evidence type="ECO:0000313" key="3">
    <source>
        <dbReference type="Proteomes" id="UP000295726"/>
    </source>
</evidence>
<protein>
    <submittedName>
        <fullName evidence="2">DegV family protein with EDD domain</fullName>
    </submittedName>
</protein>
<evidence type="ECO:0000256" key="1">
    <source>
        <dbReference type="ARBA" id="ARBA00023121"/>
    </source>
</evidence>
<dbReference type="AlphaFoldDB" id="A0A4R3KCI8"/>
<sequence>MMYGAGGYNMSYKVIVDSCGELTDKMKGSGVFETAPLTMEVDGVRIADDMSFDQADFLKRVAASQVSPKSSCPSPQEFMERYHCEADRVYAVTLSSELSGSYNSAELGKKLYEEEYGEKDIYVFNSRSASVGETLIALKIQECEEAGMAFEQVIAAVEEYIEIQNTYFVLETLDTLRKNGRLTGIKAMVASALNIKPIMGAKPEGVICQLGQARGMKKALVKMTGHILEDLKNPEGKILAIAHCNCKERALEVQESILRKVKVKSSFIVDTAGISTMYANDGGIIVVI</sequence>
<dbReference type="PANTHER" id="PTHR33434">
    <property type="entry name" value="DEGV DOMAIN-CONTAINING PROTEIN DR_1986-RELATED"/>
    <property type="match status" value="1"/>
</dbReference>
<keyword evidence="3" id="KW-1185">Reference proteome</keyword>
<dbReference type="NCBIfam" id="TIGR00762">
    <property type="entry name" value="DegV"/>
    <property type="match status" value="1"/>
</dbReference>
<accession>A0A4R3KCI8</accession>
<dbReference type="InterPro" id="IPR003797">
    <property type="entry name" value="DegV"/>
</dbReference>
<organism evidence="2 3">
    <name type="scientific">Muricomes intestini</name>
    <dbReference type="NCBI Taxonomy" id="1796634"/>
    <lineage>
        <taxon>Bacteria</taxon>
        <taxon>Bacillati</taxon>
        <taxon>Bacillota</taxon>
        <taxon>Clostridia</taxon>
        <taxon>Lachnospirales</taxon>
        <taxon>Lachnospiraceae</taxon>
        <taxon>Muricomes</taxon>
    </lineage>
</organism>
<dbReference type="Pfam" id="PF02645">
    <property type="entry name" value="DegV"/>
    <property type="match status" value="1"/>
</dbReference>
<name>A0A4R3KCI8_9FIRM</name>
<dbReference type="PROSITE" id="PS51482">
    <property type="entry name" value="DEGV"/>
    <property type="match status" value="1"/>
</dbReference>
<proteinExistence type="predicted"/>
<dbReference type="InterPro" id="IPR043168">
    <property type="entry name" value="DegV_C"/>
</dbReference>
<dbReference type="Proteomes" id="UP000295726">
    <property type="component" value="Unassembled WGS sequence"/>
</dbReference>
<dbReference type="PANTHER" id="PTHR33434:SF2">
    <property type="entry name" value="FATTY ACID-BINDING PROTEIN TM_1468"/>
    <property type="match status" value="1"/>
</dbReference>
<dbReference type="Gene3D" id="3.30.1180.10">
    <property type="match status" value="1"/>
</dbReference>
<dbReference type="InterPro" id="IPR050270">
    <property type="entry name" value="DegV_domain_contain"/>
</dbReference>